<protein>
    <submittedName>
        <fullName evidence="1">Uncharacterized protein</fullName>
    </submittedName>
</protein>
<dbReference type="RefSeq" id="WP_307683616.1">
    <property type="nucleotide sequence ID" value="NZ_JAUSRD010000001.1"/>
</dbReference>
<name>A0AAW8CQK9_9BURK</name>
<accession>A0AAW8CQK9</accession>
<evidence type="ECO:0000313" key="2">
    <source>
        <dbReference type="Proteomes" id="UP001242045"/>
    </source>
</evidence>
<dbReference type="AlphaFoldDB" id="A0AAW8CQK9"/>
<dbReference type="Proteomes" id="UP001242045">
    <property type="component" value="Unassembled WGS sequence"/>
</dbReference>
<proteinExistence type="predicted"/>
<evidence type="ECO:0000313" key="1">
    <source>
        <dbReference type="EMBL" id="MDP9891242.1"/>
    </source>
</evidence>
<gene>
    <name evidence="1" type="ORF">J2W31_000338</name>
</gene>
<organism evidence="1 2">
    <name type="scientific">Variovorax boronicumulans</name>
    <dbReference type="NCBI Taxonomy" id="436515"/>
    <lineage>
        <taxon>Bacteria</taxon>
        <taxon>Pseudomonadati</taxon>
        <taxon>Pseudomonadota</taxon>
        <taxon>Betaproteobacteria</taxon>
        <taxon>Burkholderiales</taxon>
        <taxon>Comamonadaceae</taxon>
        <taxon>Variovorax</taxon>
    </lineage>
</organism>
<comment type="caution">
    <text evidence="1">The sequence shown here is derived from an EMBL/GenBank/DDBJ whole genome shotgun (WGS) entry which is preliminary data.</text>
</comment>
<reference evidence="1" key="1">
    <citation type="submission" date="2023-07" db="EMBL/GenBank/DDBJ databases">
        <title>Sorghum-associated microbial communities from plants grown in Nebraska, USA.</title>
        <authorList>
            <person name="Schachtman D."/>
        </authorList>
    </citation>
    <scope>NUCLEOTIDE SEQUENCE</scope>
    <source>
        <strain evidence="1">DS3754</strain>
    </source>
</reference>
<dbReference type="EMBL" id="JAUSRD010000001">
    <property type="protein sequence ID" value="MDP9891242.1"/>
    <property type="molecule type" value="Genomic_DNA"/>
</dbReference>
<sequence length="61" mass="6890">MAYQGFSPKLELAKTFARAKVSSVPMGDAEKARRKQLAQARADKLREENLAQRALIESRRT</sequence>